<dbReference type="SUPFAM" id="SSF54106">
    <property type="entry name" value="LysM domain"/>
    <property type="match status" value="1"/>
</dbReference>
<dbReference type="EMBL" id="PVTQ01000006">
    <property type="protein sequence ID" value="PRY89413.1"/>
    <property type="molecule type" value="Genomic_DNA"/>
</dbReference>
<organism evidence="2 3">
    <name type="scientific">Donghicola tyrosinivorans</name>
    <dbReference type="NCBI Taxonomy" id="1652492"/>
    <lineage>
        <taxon>Bacteria</taxon>
        <taxon>Pseudomonadati</taxon>
        <taxon>Pseudomonadota</taxon>
        <taxon>Alphaproteobacteria</taxon>
        <taxon>Rhodobacterales</taxon>
        <taxon>Roseobacteraceae</taxon>
        <taxon>Donghicola</taxon>
    </lineage>
</organism>
<gene>
    <name evidence="2" type="ORF">CLV74_106115</name>
</gene>
<proteinExistence type="predicted"/>
<dbReference type="SMART" id="SM00257">
    <property type="entry name" value="LysM"/>
    <property type="match status" value="1"/>
</dbReference>
<reference evidence="2 3" key="1">
    <citation type="submission" date="2018-03" db="EMBL/GenBank/DDBJ databases">
        <title>Genomic Encyclopedia of Archaeal and Bacterial Type Strains, Phase II (KMG-II): from individual species to whole genera.</title>
        <authorList>
            <person name="Goeker M."/>
        </authorList>
    </citation>
    <scope>NUCLEOTIDE SEQUENCE [LARGE SCALE GENOMIC DNA]</scope>
    <source>
        <strain evidence="2 3">DSM 100212</strain>
    </source>
</reference>
<comment type="caution">
    <text evidence="2">The sequence shown here is derived from an EMBL/GenBank/DDBJ whole genome shotgun (WGS) entry which is preliminary data.</text>
</comment>
<dbReference type="RefSeq" id="WP_106264496.1">
    <property type="nucleotide sequence ID" value="NZ_PVTQ01000006.1"/>
</dbReference>
<dbReference type="OrthoDB" id="370541at2"/>
<dbReference type="InterPro" id="IPR018911">
    <property type="entry name" value="Gmad2_Ig-like_dom"/>
</dbReference>
<keyword evidence="3" id="KW-1185">Reference proteome</keyword>
<protein>
    <submittedName>
        <fullName evidence="2">LysM domain-containing protein</fullName>
    </submittedName>
</protein>
<dbReference type="Gene3D" id="3.10.350.10">
    <property type="entry name" value="LysM domain"/>
    <property type="match status" value="1"/>
</dbReference>
<evidence type="ECO:0000313" key="2">
    <source>
        <dbReference type="EMBL" id="PRY89413.1"/>
    </source>
</evidence>
<dbReference type="Pfam" id="PF01476">
    <property type="entry name" value="LysM"/>
    <property type="match status" value="1"/>
</dbReference>
<dbReference type="CDD" id="cd00118">
    <property type="entry name" value="LysM"/>
    <property type="match status" value="1"/>
</dbReference>
<accession>A0A2T0WRS7</accession>
<name>A0A2T0WRS7_9RHOB</name>
<sequence length="162" mass="17639">MYPTINIQQPQPYDLVARTILIAGSAAAFEGTLTATLTDGHDEVRSFLQVGSMGIKQFQGQIEVPTHAAFKLPRLFLTLADDTGNENGASVTMPILFGPLILPEYSGWHPYVVKAGDTLIKIARDQYGTDNYGPIFAANQDVLASPNLIKVGQLLRIPRNDI</sequence>
<dbReference type="PROSITE" id="PS51782">
    <property type="entry name" value="LYSM"/>
    <property type="match status" value="1"/>
</dbReference>
<dbReference type="InterPro" id="IPR036779">
    <property type="entry name" value="LysM_dom_sf"/>
</dbReference>
<dbReference type="InterPro" id="IPR018392">
    <property type="entry name" value="LysM"/>
</dbReference>
<dbReference type="AlphaFoldDB" id="A0A2T0WRS7"/>
<evidence type="ECO:0000313" key="3">
    <source>
        <dbReference type="Proteomes" id="UP000238392"/>
    </source>
</evidence>
<evidence type="ECO:0000259" key="1">
    <source>
        <dbReference type="PROSITE" id="PS51782"/>
    </source>
</evidence>
<feature type="domain" description="LysM" evidence="1">
    <location>
        <begin position="109"/>
        <end position="157"/>
    </location>
</feature>
<dbReference type="Pfam" id="PF10648">
    <property type="entry name" value="Gmad2"/>
    <property type="match status" value="1"/>
</dbReference>
<dbReference type="Proteomes" id="UP000238392">
    <property type="component" value="Unassembled WGS sequence"/>
</dbReference>